<feature type="compositionally biased region" description="Low complexity" evidence="1">
    <location>
        <begin position="278"/>
        <end position="287"/>
    </location>
</feature>
<feature type="compositionally biased region" description="Basic residues" evidence="1">
    <location>
        <begin position="155"/>
        <end position="164"/>
    </location>
</feature>
<evidence type="ECO:0000256" key="1">
    <source>
        <dbReference type="SAM" id="MobiDB-lite"/>
    </source>
</evidence>
<dbReference type="Proteomes" id="UP000692954">
    <property type="component" value="Unassembled WGS sequence"/>
</dbReference>
<feature type="compositionally biased region" description="Polar residues" evidence="1">
    <location>
        <begin position="144"/>
        <end position="154"/>
    </location>
</feature>
<sequence>MFSKSDRICFQPTYNPPVGYYEINNQQYAKGIDFSKSIPRNLNNGPSVSPQNQNNNLPKVSLASPQLSAYAKPGERLKMEQKYKKHERRSFSYSQHPDISINNFERLPIKQKGKRLKIVYQRHSTDLENQIEESKQLQVQGYYNSRAQTPLTGQSKKRKPKTHRNIFSLFPSDSLELAQQREKMKDKPIPPPGAYYNEFNNSSIKVEKIPWRFQCFSSTVRRFSQQQQDIIPSVGSYEIKTKTKAIGVISLDKYSQRKDKFYNFPGVGTYDVDQSFTQAKPQQKQQQDFPCPFGSSGKRF</sequence>
<accession>A0A8S1JWW4</accession>
<feature type="region of interest" description="Disordered" evidence="1">
    <location>
        <begin position="40"/>
        <end position="59"/>
    </location>
</feature>
<proteinExistence type="predicted"/>
<evidence type="ECO:0000313" key="2">
    <source>
        <dbReference type="EMBL" id="CAD8047033.1"/>
    </source>
</evidence>
<gene>
    <name evidence="2" type="ORF">PSON_ATCC_30995.1.T0020189</name>
</gene>
<comment type="caution">
    <text evidence="2">The sequence shown here is derived from an EMBL/GenBank/DDBJ whole genome shotgun (WGS) entry which is preliminary data.</text>
</comment>
<dbReference type="AlphaFoldDB" id="A0A8S1JWW4"/>
<dbReference type="EMBL" id="CAJJDN010000002">
    <property type="protein sequence ID" value="CAD8047033.1"/>
    <property type="molecule type" value="Genomic_DNA"/>
</dbReference>
<feature type="region of interest" description="Disordered" evidence="1">
    <location>
        <begin position="144"/>
        <end position="165"/>
    </location>
</feature>
<protein>
    <recommendedName>
        <fullName evidence="4">Sperm-tail PG-rich repeat protein</fullName>
    </recommendedName>
</protein>
<evidence type="ECO:0000313" key="3">
    <source>
        <dbReference type="Proteomes" id="UP000692954"/>
    </source>
</evidence>
<dbReference type="OrthoDB" id="284316at2759"/>
<organism evidence="2 3">
    <name type="scientific">Paramecium sonneborni</name>
    <dbReference type="NCBI Taxonomy" id="65129"/>
    <lineage>
        <taxon>Eukaryota</taxon>
        <taxon>Sar</taxon>
        <taxon>Alveolata</taxon>
        <taxon>Ciliophora</taxon>
        <taxon>Intramacronucleata</taxon>
        <taxon>Oligohymenophorea</taxon>
        <taxon>Peniculida</taxon>
        <taxon>Parameciidae</taxon>
        <taxon>Paramecium</taxon>
    </lineage>
</organism>
<reference evidence="2" key="1">
    <citation type="submission" date="2021-01" db="EMBL/GenBank/DDBJ databases">
        <authorList>
            <consortium name="Genoscope - CEA"/>
            <person name="William W."/>
        </authorList>
    </citation>
    <scope>NUCLEOTIDE SEQUENCE</scope>
</reference>
<evidence type="ECO:0008006" key="4">
    <source>
        <dbReference type="Google" id="ProtNLM"/>
    </source>
</evidence>
<feature type="region of interest" description="Disordered" evidence="1">
    <location>
        <begin position="277"/>
        <end position="300"/>
    </location>
</feature>
<keyword evidence="3" id="KW-1185">Reference proteome</keyword>
<name>A0A8S1JWW4_9CILI</name>